<feature type="region of interest" description="Disordered" evidence="2">
    <location>
        <begin position="421"/>
        <end position="468"/>
    </location>
</feature>
<feature type="region of interest" description="Disordered" evidence="2">
    <location>
        <begin position="376"/>
        <end position="409"/>
    </location>
</feature>
<dbReference type="Gramene" id="OMO57332">
    <property type="protein sequence ID" value="OMO57332"/>
    <property type="gene ID" value="CCACVL1_25831"/>
</dbReference>
<feature type="domain" description="RNase H type-1" evidence="4">
    <location>
        <begin position="686"/>
        <end position="817"/>
    </location>
</feature>
<dbReference type="Pfam" id="PF13456">
    <property type="entry name" value="RVT_3"/>
    <property type="match status" value="1"/>
</dbReference>
<dbReference type="PANTHER" id="PTHR37200">
    <property type="entry name" value="RNA-BINDING (RRM/RBD/RNP MOTIFS) FAMILY PROTEIN"/>
    <property type="match status" value="1"/>
</dbReference>
<sequence length="828" mass="91912">MALPDVSDRDNDNDDDEFLNFDDEFEGGDGDDEEEMFLPFEKMKKWLERKPRGFGEGKVYDTSIEDKLFEEIQQSREAQLVNVNKLKNNPVSSVFKKDDQQEKQAKDVPSGIRVRVVNLPKKKNIHRDLKAAFEGVSGIINISPAVSGNKKTRDPVCKGFAFVEFKHEADATRFLQNFSGNSIMFGKIQKQIKCEMVNSLSPGCEESRDNNSRPPKVAVSGLIGSPNVDLDVKKSLSDLSLEDISDEFDDHDDEFDMEGLGEDENNHAIGDDQDDEFDMEGLGEDGNNLNAIGDDQDDEFDTIELGEDRNNLYAIGDDQDDEFDTVELGEDRNNLNAIGDDHDDEFDTVEQGEDTINLNAIGDDQDDEFDTVELVEDRNNPNAIGESESNNGNDMEQMPKHPADSITSSRLERIRALEQRLRAKGKQQKFPKEQKDQKLERIRGVEKKPPSKGKQQKIPKEQKAQKLVVPGSAKRLKIKEKALLTDVFSNAALQSTSGRQWKAPFFSDSSRLTEFLLTRFRAQCYSSRKSSGSKKVSKKSDSEQVMDPEKDAFFLVRKGDIVGVYKSFAECQAQVGSSICDPPVSVFKGYSLTKDTEEYLASSGLKNALYTIKAADVKEDLFGTLTPCTFLEPASSKGETSHTDAAKRRSQDAVGLAALNSAAVADPPRKHAKLDPHAEAQIASSDHRSCILEFDGASKGNPGPAGAGAVLKTDAGNLICKLREGLGTATNNAAEYRALILGLNHAIRKGYTSIRVRGDSKLVCMQLRGLWKVKHEQMSEFYKQAKKLKSSFLSFQIEHVLREFNKDADAEANLAIELADGQIQEVLA</sequence>
<dbReference type="FunFam" id="3.30.420.10:FF:000076">
    <property type="entry name" value="RBR-type E3 ubiquitin transferase"/>
    <property type="match status" value="1"/>
</dbReference>
<gene>
    <name evidence="5" type="ORF">CCACVL1_25831</name>
</gene>
<dbReference type="InterPro" id="IPR002156">
    <property type="entry name" value="RNaseH_domain"/>
</dbReference>
<name>A0A1R3GGY1_COCAP</name>
<organism evidence="5 6">
    <name type="scientific">Corchorus capsularis</name>
    <name type="common">Jute</name>
    <dbReference type="NCBI Taxonomy" id="210143"/>
    <lineage>
        <taxon>Eukaryota</taxon>
        <taxon>Viridiplantae</taxon>
        <taxon>Streptophyta</taxon>
        <taxon>Embryophyta</taxon>
        <taxon>Tracheophyta</taxon>
        <taxon>Spermatophyta</taxon>
        <taxon>Magnoliopsida</taxon>
        <taxon>eudicotyledons</taxon>
        <taxon>Gunneridae</taxon>
        <taxon>Pentapetalae</taxon>
        <taxon>rosids</taxon>
        <taxon>malvids</taxon>
        <taxon>Malvales</taxon>
        <taxon>Malvaceae</taxon>
        <taxon>Grewioideae</taxon>
        <taxon>Apeibeae</taxon>
        <taxon>Corchorus</taxon>
    </lineage>
</organism>
<feature type="compositionally biased region" description="Basic and acidic residues" evidence="2">
    <location>
        <begin position="430"/>
        <end position="449"/>
    </location>
</feature>
<evidence type="ECO:0000313" key="6">
    <source>
        <dbReference type="Proteomes" id="UP000188268"/>
    </source>
</evidence>
<dbReference type="InterPro" id="IPR012677">
    <property type="entry name" value="Nucleotide-bd_a/b_plait_sf"/>
</dbReference>
<evidence type="ECO:0000256" key="1">
    <source>
        <dbReference type="PROSITE-ProRule" id="PRU00176"/>
    </source>
</evidence>
<feature type="domain" description="RRM" evidence="3">
    <location>
        <begin position="112"/>
        <end position="199"/>
    </location>
</feature>
<dbReference type="EMBL" id="AWWV01014382">
    <property type="protein sequence ID" value="OMO57332.1"/>
    <property type="molecule type" value="Genomic_DNA"/>
</dbReference>
<comment type="caution">
    <text evidence="5">The sequence shown here is derived from an EMBL/GenBank/DDBJ whole genome shotgun (WGS) entry which is preliminary data.</text>
</comment>
<evidence type="ECO:0000256" key="2">
    <source>
        <dbReference type="SAM" id="MobiDB-lite"/>
    </source>
</evidence>
<dbReference type="PANTHER" id="PTHR37200:SF1">
    <property type="entry name" value="RNA-BINDING (RRM_RBD_RNP MOTIFS) FAMILY PROTEIN"/>
    <property type="match status" value="1"/>
</dbReference>
<feature type="region of interest" description="Disordered" evidence="2">
    <location>
        <begin position="1"/>
        <end position="33"/>
    </location>
</feature>
<dbReference type="SUPFAM" id="SSF54928">
    <property type="entry name" value="RNA-binding domain, RBD"/>
    <property type="match status" value="1"/>
</dbReference>
<proteinExistence type="predicted"/>
<dbReference type="AlphaFoldDB" id="A0A1R3GGY1"/>
<keyword evidence="1" id="KW-0694">RNA-binding</keyword>
<dbReference type="CDD" id="cd00590">
    <property type="entry name" value="RRM_SF"/>
    <property type="match status" value="1"/>
</dbReference>
<protein>
    <recommendedName>
        <fullName evidence="7">RRM domain-containing protein</fullName>
    </recommendedName>
</protein>
<dbReference type="InterPro" id="IPR012337">
    <property type="entry name" value="RNaseH-like_sf"/>
</dbReference>
<dbReference type="InterPro" id="IPR035979">
    <property type="entry name" value="RBD_domain_sf"/>
</dbReference>
<dbReference type="CDD" id="cd09279">
    <property type="entry name" value="RNase_HI_like"/>
    <property type="match status" value="1"/>
</dbReference>
<evidence type="ECO:0000259" key="3">
    <source>
        <dbReference type="PROSITE" id="PS50102"/>
    </source>
</evidence>
<keyword evidence="6" id="KW-1185">Reference proteome</keyword>
<dbReference type="Gene3D" id="3.30.70.330">
    <property type="match status" value="1"/>
</dbReference>
<dbReference type="SUPFAM" id="SSF53098">
    <property type="entry name" value="Ribonuclease H-like"/>
    <property type="match status" value="1"/>
</dbReference>
<feature type="compositionally biased region" description="Basic and acidic residues" evidence="2">
    <location>
        <begin position="1"/>
        <end position="10"/>
    </location>
</feature>
<feature type="compositionally biased region" description="Acidic residues" evidence="2">
    <location>
        <begin position="11"/>
        <end position="33"/>
    </location>
</feature>
<dbReference type="PROSITE" id="PS50879">
    <property type="entry name" value="RNASE_H_1"/>
    <property type="match status" value="1"/>
</dbReference>
<reference evidence="5 6" key="1">
    <citation type="submission" date="2013-09" db="EMBL/GenBank/DDBJ databases">
        <title>Corchorus capsularis genome sequencing.</title>
        <authorList>
            <person name="Alam M."/>
            <person name="Haque M.S."/>
            <person name="Islam M.S."/>
            <person name="Emdad E.M."/>
            <person name="Islam M.M."/>
            <person name="Ahmed B."/>
            <person name="Halim A."/>
            <person name="Hossen Q.M.M."/>
            <person name="Hossain M.Z."/>
            <person name="Ahmed R."/>
            <person name="Khan M.M."/>
            <person name="Islam R."/>
            <person name="Rashid M.M."/>
            <person name="Khan S.A."/>
            <person name="Rahman M.S."/>
            <person name="Alam M."/>
        </authorList>
    </citation>
    <scope>NUCLEOTIDE SEQUENCE [LARGE SCALE GENOMIC DNA]</scope>
    <source>
        <strain evidence="6">cv. CVL-1</strain>
        <tissue evidence="5">Whole seedling</tissue>
    </source>
</reference>
<dbReference type="GO" id="GO:0003723">
    <property type="term" value="F:RNA binding"/>
    <property type="evidence" value="ECO:0007669"/>
    <property type="project" value="UniProtKB-UniRule"/>
</dbReference>
<dbReference type="InterPro" id="IPR036397">
    <property type="entry name" value="RNaseH_sf"/>
</dbReference>
<dbReference type="PROSITE" id="PS50102">
    <property type="entry name" value="RRM"/>
    <property type="match status" value="1"/>
</dbReference>
<dbReference type="GO" id="GO:0004523">
    <property type="term" value="F:RNA-DNA hybrid ribonuclease activity"/>
    <property type="evidence" value="ECO:0007669"/>
    <property type="project" value="InterPro"/>
</dbReference>
<dbReference type="InterPro" id="IPR037056">
    <property type="entry name" value="RNase_H1_N_sf"/>
</dbReference>
<dbReference type="Gene3D" id="3.40.970.10">
    <property type="entry name" value="Ribonuclease H1, N-terminal domain"/>
    <property type="match status" value="1"/>
</dbReference>
<dbReference type="OrthoDB" id="2016287at2759"/>
<dbReference type="Proteomes" id="UP000188268">
    <property type="component" value="Unassembled WGS sequence"/>
</dbReference>
<evidence type="ECO:0000313" key="5">
    <source>
        <dbReference type="EMBL" id="OMO57332.1"/>
    </source>
</evidence>
<dbReference type="InterPro" id="IPR000504">
    <property type="entry name" value="RRM_dom"/>
</dbReference>
<dbReference type="Pfam" id="PF00076">
    <property type="entry name" value="RRM_1"/>
    <property type="match status" value="1"/>
</dbReference>
<dbReference type="STRING" id="210143.A0A1R3GGY1"/>
<evidence type="ECO:0008006" key="7">
    <source>
        <dbReference type="Google" id="ProtNLM"/>
    </source>
</evidence>
<dbReference type="OMA" id="HENIIKW"/>
<accession>A0A1R3GGY1</accession>
<evidence type="ECO:0000259" key="4">
    <source>
        <dbReference type="PROSITE" id="PS50879"/>
    </source>
</evidence>
<dbReference type="Gene3D" id="3.30.420.10">
    <property type="entry name" value="Ribonuclease H-like superfamily/Ribonuclease H"/>
    <property type="match status" value="1"/>
</dbReference>